<evidence type="ECO:0008006" key="5">
    <source>
        <dbReference type="Google" id="ProtNLM"/>
    </source>
</evidence>
<dbReference type="Gene3D" id="2.40.30.170">
    <property type="match status" value="1"/>
</dbReference>
<organism evidence="3 4">
    <name type="scientific">Shewanella violacea (strain JCM 10179 / CIP 106290 / LMG 19151 / DSS12)</name>
    <dbReference type="NCBI Taxonomy" id="637905"/>
    <lineage>
        <taxon>Bacteria</taxon>
        <taxon>Pseudomonadati</taxon>
        <taxon>Pseudomonadota</taxon>
        <taxon>Gammaproteobacteria</taxon>
        <taxon>Alteromonadales</taxon>
        <taxon>Shewanellaceae</taxon>
        <taxon>Shewanella</taxon>
    </lineage>
</organism>
<dbReference type="Proteomes" id="UP000002350">
    <property type="component" value="Chromosome"/>
</dbReference>
<accession>D4ZLU4</accession>
<evidence type="ECO:0000256" key="1">
    <source>
        <dbReference type="ARBA" id="ARBA00004196"/>
    </source>
</evidence>
<dbReference type="GO" id="GO:0030313">
    <property type="term" value="C:cell envelope"/>
    <property type="evidence" value="ECO:0007669"/>
    <property type="project" value="UniProtKB-SubCell"/>
</dbReference>
<evidence type="ECO:0000256" key="2">
    <source>
        <dbReference type="ARBA" id="ARBA00023054"/>
    </source>
</evidence>
<dbReference type="KEGG" id="svo:SVI_2672"/>
<gene>
    <name evidence="3" type="ordered locus">SVI_2672</name>
</gene>
<protein>
    <recommendedName>
        <fullName evidence="5">HlyD family secretion protein</fullName>
    </recommendedName>
</protein>
<evidence type="ECO:0000313" key="4">
    <source>
        <dbReference type="Proteomes" id="UP000002350"/>
    </source>
</evidence>
<dbReference type="PANTHER" id="PTHR32347">
    <property type="entry name" value="EFFLUX SYSTEM COMPONENT YKNX-RELATED"/>
    <property type="match status" value="1"/>
</dbReference>
<dbReference type="STRING" id="637905.SVI_2672"/>
<keyword evidence="4" id="KW-1185">Reference proteome</keyword>
<dbReference type="AlphaFoldDB" id="D4ZLU4"/>
<proteinExistence type="predicted"/>
<name>D4ZLU4_SHEVD</name>
<dbReference type="eggNOG" id="COG0845">
    <property type="taxonomic scope" value="Bacteria"/>
</dbReference>
<sequence length="354" mass="38157">MVSMPLNTHLSPFILKLVLIASFTLPVNLAVAGEASLTNTSATPSVSSSGVVDIGLQALLLTGQISSVQSQSFMVPKAGDAWRYQIQWMLPEGAVAEPGQTVVIFDKSQIANQIEQLEASLLRVTAQEQSLGIDLTSSVLQAKFDVKMQGSELEKSRLDADVPADYISAKDYAENQFNLMQAGSELSKAKQALKEVLDRQAASKAQLAIDRHRAQLELTQALHGLEQLELKAKIKGPVLYASDPWSNKKFAVGDTVQIGRQIATLPAMGELEVVAWVNEVDVDKIAVGTQVTLRLDSQSAKPFTGSIKGIGRQALKQPAWGQSNWFKVEVSFEADEDIKIIPGMSVLVSTGAVS</sequence>
<dbReference type="EMBL" id="AP011177">
    <property type="protein sequence ID" value="BAJ02643.1"/>
    <property type="molecule type" value="Genomic_DNA"/>
</dbReference>
<dbReference type="HOGENOM" id="CLU_801408_0_0_6"/>
<reference evidence="4" key="1">
    <citation type="journal article" date="2010" name="Mol. Biosyst.">
        <title>Complete genome sequence and comparative analysis of Shewanella violacea, a psychrophilic and piezophilic bacterium from deep sea floor sediments.</title>
        <authorList>
            <person name="Aono E."/>
            <person name="Baba T."/>
            <person name="Ara T."/>
            <person name="Nishi T."/>
            <person name="Nakamichi T."/>
            <person name="Inamoto E."/>
            <person name="Toyonaga H."/>
            <person name="Hasegawa M."/>
            <person name="Takai Y."/>
            <person name="Okumura Y."/>
            <person name="Baba M."/>
            <person name="Tomita M."/>
            <person name="Kato C."/>
            <person name="Oshima T."/>
            <person name="Nakasone K."/>
            <person name="Mori H."/>
        </authorList>
    </citation>
    <scope>NUCLEOTIDE SEQUENCE [LARGE SCALE GENOMIC DNA]</scope>
    <source>
        <strain evidence="4">JCM 10179 / CIP 106290 / LMG 19151 / DSS12</strain>
    </source>
</reference>
<dbReference type="PANTHER" id="PTHR32347:SF23">
    <property type="entry name" value="BLL5650 PROTEIN"/>
    <property type="match status" value="1"/>
</dbReference>
<comment type="subcellular location">
    <subcellularLocation>
        <location evidence="1">Cell envelope</location>
    </subcellularLocation>
</comment>
<keyword evidence="2" id="KW-0175">Coiled coil</keyword>
<dbReference type="InterPro" id="IPR050465">
    <property type="entry name" value="UPF0194_transport"/>
</dbReference>
<evidence type="ECO:0000313" key="3">
    <source>
        <dbReference type="EMBL" id="BAJ02643.1"/>
    </source>
</evidence>